<dbReference type="InterPro" id="IPR036047">
    <property type="entry name" value="F-box-like_dom_sf"/>
</dbReference>
<dbReference type="InterPro" id="IPR013187">
    <property type="entry name" value="F-box-assoc_dom_typ3"/>
</dbReference>
<dbReference type="Pfam" id="PF12937">
    <property type="entry name" value="F-box-like"/>
    <property type="match status" value="1"/>
</dbReference>
<dbReference type="CDD" id="cd22157">
    <property type="entry name" value="F-box_AtFBW1-like"/>
    <property type="match status" value="1"/>
</dbReference>
<dbReference type="AlphaFoldDB" id="A0A445CX23"/>
<evidence type="ECO:0000259" key="1">
    <source>
        <dbReference type="PROSITE" id="PS50181"/>
    </source>
</evidence>
<organism evidence="2 3">
    <name type="scientific">Arachis hypogaea</name>
    <name type="common">Peanut</name>
    <dbReference type="NCBI Taxonomy" id="3818"/>
    <lineage>
        <taxon>Eukaryota</taxon>
        <taxon>Viridiplantae</taxon>
        <taxon>Streptophyta</taxon>
        <taxon>Embryophyta</taxon>
        <taxon>Tracheophyta</taxon>
        <taxon>Spermatophyta</taxon>
        <taxon>Magnoliopsida</taxon>
        <taxon>eudicotyledons</taxon>
        <taxon>Gunneridae</taxon>
        <taxon>Pentapetalae</taxon>
        <taxon>rosids</taxon>
        <taxon>fabids</taxon>
        <taxon>Fabales</taxon>
        <taxon>Fabaceae</taxon>
        <taxon>Papilionoideae</taxon>
        <taxon>50 kb inversion clade</taxon>
        <taxon>dalbergioids sensu lato</taxon>
        <taxon>Dalbergieae</taxon>
        <taxon>Pterocarpus clade</taxon>
        <taxon>Arachis</taxon>
    </lineage>
</organism>
<reference evidence="2 3" key="1">
    <citation type="submission" date="2019-01" db="EMBL/GenBank/DDBJ databases">
        <title>Sequencing of cultivated peanut Arachis hypogaea provides insights into genome evolution and oil improvement.</title>
        <authorList>
            <person name="Chen X."/>
        </authorList>
    </citation>
    <scope>NUCLEOTIDE SEQUENCE [LARGE SCALE GENOMIC DNA]</scope>
    <source>
        <strain evidence="3">cv. Fuhuasheng</strain>
        <tissue evidence="2">Leaves</tissue>
    </source>
</reference>
<keyword evidence="3" id="KW-1185">Reference proteome</keyword>
<accession>A0A445CX23</accession>
<dbReference type="NCBIfam" id="TIGR01640">
    <property type="entry name" value="F_box_assoc_1"/>
    <property type="match status" value="1"/>
</dbReference>
<dbReference type="EMBL" id="SDMP01000006">
    <property type="protein sequence ID" value="RYR55523.1"/>
    <property type="molecule type" value="Genomic_DNA"/>
</dbReference>
<name>A0A445CX23_ARAHY</name>
<dbReference type="InterPro" id="IPR017451">
    <property type="entry name" value="F-box-assoc_interact_dom"/>
</dbReference>
<dbReference type="Proteomes" id="UP000289738">
    <property type="component" value="Chromosome A06"/>
</dbReference>
<dbReference type="InterPro" id="IPR001810">
    <property type="entry name" value="F-box_dom"/>
</dbReference>
<dbReference type="InterPro" id="IPR050796">
    <property type="entry name" value="SCF_F-box_component"/>
</dbReference>
<sequence length="404" mass="47401">MTKMIRSLFQCFFVCRMRKLQKRKSCFASLPVDVITEIFVRLPMKSVLICRCVCKYWNTFIYDSNFAKLLFTYTPTCTMIRHLHSGIFHLVEYDRIEWHERRNNPLCCSVFEVLDPNSNNSIKLDPKFEIPIPDPKSIQGRRVYVDVLSCNGLFYLSCSMDRDISLVCNPITGEFIRLPKQPPILRPYEQISWGFGFHPKTNQYKVMRIYIFKHDRRMVVEMHTVGTSTWINIEVDYPKNLIHVLNHSAYFNGALHWIGIDVDGNDSIWAFNFDTERFQSFSMPPKDQGTKVRIFEFRGSLCLIYFNDLLVTMWMMKRYGDGKSWAPIFQYTNSSITTSQLPSCIGSLDRKNQEFRIFVTPWCDFKAHGKFQIIHHVPTLIPLKDIIIGDNVEVQNIYSPDNPN</sequence>
<comment type="caution">
    <text evidence="2">The sequence shown here is derived from an EMBL/GenBank/DDBJ whole genome shotgun (WGS) entry which is preliminary data.</text>
</comment>
<gene>
    <name evidence="2" type="ORF">Ahy_A06g030723</name>
</gene>
<dbReference type="SUPFAM" id="SSF81383">
    <property type="entry name" value="F-box domain"/>
    <property type="match status" value="1"/>
</dbReference>
<proteinExistence type="predicted"/>
<dbReference type="InterPro" id="IPR011043">
    <property type="entry name" value="Gal_Oxase/kelch_b-propeller"/>
</dbReference>
<dbReference type="SUPFAM" id="SSF50965">
    <property type="entry name" value="Galactose oxidase, central domain"/>
    <property type="match status" value="1"/>
</dbReference>
<dbReference type="Gene3D" id="1.20.1280.50">
    <property type="match status" value="1"/>
</dbReference>
<dbReference type="PROSITE" id="PS50181">
    <property type="entry name" value="FBOX"/>
    <property type="match status" value="1"/>
</dbReference>
<dbReference type="STRING" id="3818.A0A445CX23"/>
<feature type="domain" description="F-box" evidence="1">
    <location>
        <begin position="24"/>
        <end position="69"/>
    </location>
</feature>
<dbReference type="PANTHER" id="PTHR31672:SF13">
    <property type="entry name" value="F-BOX PROTEIN CPR30-LIKE"/>
    <property type="match status" value="1"/>
</dbReference>
<dbReference type="PANTHER" id="PTHR31672">
    <property type="entry name" value="BNACNNG10540D PROTEIN"/>
    <property type="match status" value="1"/>
</dbReference>
<evidence type="ECO:0000313" key="2">
    <source>
        <dbReference type="EMBL" id="RYR55523.1"/>
    </source>
</evidence>
<protein>
    <recommendedName>
        <fullName evidence="1">F-box domain-containing protein</fullName>
    </recommendedName>
</protein>
<evidence type="ECO:0000313" key="3">
    <source>
        <dbReference type="Proteomes" id="UP000289738"/>
    </source>
</evidence>
<dbReference type="SMART" id="SM00256">
    <property type="entry name" value="FBOX"/>
    <property type="match status" value="1"/>
</dbReference>
<dbReference type="Pfam" id="PF08268">
    <property type="entry name" value="FBA_3"/>
    <property type="match status" value="1"/>
</dbReference>